<feature type="transmembrane region" description="Helical" evidence="2">
    <location>
        <begin position="354"/>
        <end position="373"/>
    </location>
</feature>
<evidence type="ECO:0000256" key="1">
    <source>
        <dbReference type="SAM" id="MobiDB-lite"/>
    </source>
</evidence>
<dbReference type="GO" id="GO:0004143">
    <property type="term" value="F:ATP-dependent diacylglycerol kinase activity"/>
    <property type="evidence" value="ECO:0007669"/>
    <property type="project" value="InterPro"/>
</dbReference>
<dbReference type="EMBL" id="HBIO01005478">
    <property type="protein sequence ID" value="CAE0459038.1"/>
    <property type="molecule type" value="Transcribed_RNA"/>
</dbReference>
<keyword evidence="3" id="KW-0732">Signal</keyword>
<keyword evidence="2" id="KW-1133">Transmembrane helix</keyword>
<feature type="region of interest" description="Disordered" evidence="1">
    <location>
        <begin position="66"/>
        <end position="130"/>
    </location>
</feature>
<sequence>MNMRSACLLAILTIHASLNVNANMHSITSMQTSSVKAFMRRPGRSSARRGNYYNLSVPSLASRGFSVSGGASAEGDVDTNEEIETTSTESDVTTIVQDNMSNSVDEDETVRDSATETLSPTEDNETEVEVETKVNVEEKEKVEVDPVPDVEDVEPAAMATAPIRISTTESGAVVVAEDKNLEAKLTRKEKRLEKKKRRGELKSHQKYAKKLKSRNNLNLNRKLMHAGCGFFFGGLNHIVPKHIFMPCMTVLTTGSLIMELLRYRKGFGWMNDILHFCFGSCLRKSEMDGRFTGNVYYFMGVVITAALFPRDVASMAIFQLALADPSASYFGRQTRHVYWSRIENGFFGVGRNKGLLGFLGGALFCFPFNFLALSKATYFGKTTVDGISKVVPVAVPGGRQAIAIASIALGLAGAFADLCVPTPAITMPKKICGVGMPPFHVDDNIVVPIFSAFACTKIFASLGWTSGVELSKLIVF</sequence>
<keyword evidence="2" id="KW-0812">Transmembrane</keyword>
<keyword evidence="2" id="KW-0472">Membrane</keyword>
<dbReference type="InterPro" id="IPR037997">
    <property type="entry name" value="Dgk1-like"/>
</dbReference>
<gene>
    <name evidence="4" type="ORF">CDEB00056_LOCUS3879</name>
</gene>
<proteinExistence type="predicted"/>
<dbReference type="GO" id="GO:0006654">
    <property type="term" value="P:phosphatidic acid biosynthetic process"/>
    <property type="evidence" value="ECO:0007669"/>
    <property type="project" value="TreeGrafter"/>
</dbReference>
<evidence type="ECO:0000256" key="2">
    <source>
        <dbReference type="SAM" id="Phobius"/>
    </source>
</evidence>
<feature type="signal peptide" evidence="3">
    <location>
        <begin position="1"/>
        <end position="22"/>
    </location>
</feature>
<feature type="transmembrane region" description="Helical" evidence="2">
    <location>
        <begin position="243"/>
        <end position="261"/>
    </location>
</feature>
<organism evidence="4">
    <name type="scientific">Chaetoceros debilis</name>
    <dbReference type="NCBI Taxonomy" id="122233"/>
    <lineage>
        <taxon>Eukaryota</taxon>
        <taxon>Sar</taxon>
        <taxon>Stramenopiles</taxon>
        <taxon>Ochrophyta</taxon>
        <taxon>Bacillariophyta</taxon>
        <taxon>Coscinodiscophyceae</taxon>
        <taxon>Chaetocerotophycidae</taxon>
        <taxon>Chaetocerotales</taxon>
        <taxon>Chaetocerotaceae</taxon>
        <taxon>Chaetoceros</taxon>
    </lineage>
</organism>
<evidence type="ECO:0000313" key="4">
    <source>
        <dbReference type="EMBL" id="CAE0459038.1"/>
    </source>
</evidence>
<dbReference type="GO" id="GO:0005789">
    <property type="term" value="C:endoplasmic reticulum membrane"/>
    <property type="evidence" value="ECO:0007669"/>
    <property type="project" value="TreeGrafter"/>
</dbReference>
<evidence type="ECO:0000256" key="3">
    <source>
        <dbReference type="SAM" id="SignalP"/>
    </source>
</evidence>
<feature type="compositionally biased region" description="Acidic residues" evidence="1">
    <location>
        <begin position="75"/>
        <end position="84"/>
    </location>
</feature>
<feature type="chain" id="PRO_5030818667" description="Phosphatidate cytidylyltransferase" evidence="3">
    <location>
        <begin position="23"/>
        <end position="476"/>
    </location>
</feature>
<protein>
    <recommendedName>
        <fullName evidence="5">Phosphatidate cytidylyltransferase</fullName>
    </recommendedName>
</protein>
<feature type="transmembrane region" description="Helical" evidence="2">
    <location>
        <begin position="295"/>
        <end position="322"/>
    </location>
</feature>
<dbReference type="PANTHER" id="PTHR31303:SF1">
    <property type="entry name" value="CTP-DEPENDENT DIACYLGLYCEROL KINASE 1"/>
    <property type="match status" value="1"/>
</dbReference>
<accession>A0A7S3PXT7</accession>
<evidence type="ECO:0008006" key="5">
    <source>
        <dbReference type="Google" id="ProtNLM"/>
    </source>
</evidence>
<dbReference type="AlphaFoldDB" id="A0A7S3PXT7"/>
<reference evidence="4" key="1">
    <citation type="submission" date="2021-01" db="EMBL/GenBank/DDBJ databases">
        <authorList>
            <person name="Corre E."/>
            <person name="Pelletier E."/>
            <person name="Niang G."/>
            <person name="Scheremetjew M."/>
            <person name="Finn R."/>
            <person name="Kale V."/>
            <person name="Holt S."/>
            <person name="Cochrane G."/>
            <person name="Meng A."/>
            <person name="Brown T."/>
            <person name="Cohen L."/>
        </authorList>
    </citation>
    <scope>NUCLEOTIDE SEQUENCE</scope>
    <source>
        <strain evidence="4">MM31A-1</strain>
    </source>
</reference>
<name>A0A7S3PXT7_9STRA</name>
<dbReference type="PANTHER" id="PTHR31303">
    <property type="entry name" value="CTP-DEPENDENT DIACYLGLYCEROL KINASE 1"/>
    <property type="match status" value="1"/>
</dbReference>
<feature type="compositionally biased region" description="Low complexity" evidence="1">
    <location>
        <begin position="85"/>
        <end position="96"/>
    </location>
</feature>